<dbReference type="RefSeq" id="WP_122195871.1">
    <property type="nucleotide sequence ID" value="NZ_JBHSKC010000019.1"/>
</dbReference>
<keyword evidence="2" id="KW-1185">Reference proteome</keyword>
<proteinExistence type="predicted"/>
<evidence type="ECO:0000313" key="1">
    <source>
        <dbReference type="EMBL" id="RMI42451.1"/>
    </source>
</evidence>
<reference evidence="1 2" key="1">
    <citation type="submission" date="2018-10" db="EMBL/GenBank/DDBJ databases">
        <title>Isolation from soil.</title>
        <authorList>
            <person name="Hu J."/>
        </authorList>
    </citation>
    <scope>NUCLEOTIDE SEQUENCE [LARGE SCALE GENOMIC DNA]</scope>
    <source>
        <strain evidence="1 2">NEAU-Ht49</strain>
    </source>
</reference>
<gene>
    <name evidence="1" type="ORF">EBO15_19685</name>
</gene>
<accession>A0A3M2LYD4</accession>
<evidence type="ECO:0008006" key="3">
    <source>
        <dbReference type="Google" id="ProtNLM"/>
    </source>
</evidence>
<dbReference type="AlphaFoldDB" id="A0A3M2LYD4"/>
<dbReference type="Proteomes" id="UP000282674">
    <property type="component" value="Unassembled WGS sequence"/>
</dbReference>
<dbReference type="OrthoDB" id="292843at2"/>
<dbReference type="InterPro" id="IPR016024">
    <property type="entry name" value="ARM-type_fold"/>
</dbReference>
<dbReference type="Gene3D" id="1.25.10.10">
    <property type="entry name" value="Leucine-rich Repeat Variant"/>
    <property type="match status" value="1"/>
</dbReference>
<dbReference type="SUPFAM" id="SSF48371">
    <property type="entry name" value="ARM repeat"/>
    <property type="match status" value="1"/>
</dbReference>
<evidence type="ECO:0000313" key="2">
    <source>
        <dbReference type="Proteomes" id="UP000282674"/>
    </source>
</evidence>
<comment type="caution">
    <text evidence="1">The sequence shown here is derived from an EMBL/GenBank/DDBJ whole genome shotgun (WGS) entry which is preliminary data.</text>
</comment>
<sequence>MIFEGVDAISWSELTFAYRGDCDVPALLRSLLVDGEALDAADELLNELHHQGGFVCSAAPAILPFLMEAAASPRFLCRPDVLEIIARLAGTAAEVSPRWIAADWPQAWERARPCLLALLGDDDPAVRTGAIWALSEDTADPDEVARALLARWPDVDVSARTDTMLALGDLAERLSVAVLPEVLGFLRDQVDGPDAHQAMYATLALAKALPKRPVAEARIIAGLAAGPVPLPYSNFAAQRPANTARTVLRALDQDVRERVCLALLDQPDQGLRAAAVDVVGHALVHTRAPELLSALRRCVEALEDPAPALEILAAHARPEDARDVGVLAAHLDGPSADIALWGLAWSGDDRALPGLLDRVTSGETGFALHGQRAGKTGFFPSRPSFAEVLTPCAPWAASLVGAFAPHLRPDSVDDLRRSLLEALTGWAGTQAAEVARLVPELIALLDHDEFAWAAGVLGALGPEAGEAALMLERLLGTGTGRTPVEFAWAHFRVTGDPEPALRILGPRIADDHHVSHRLGDLGPHAVAHVPTLRLRAKALDEWEAHEAAHALIKITGDPAEGASVLIRPLRELLEGRPHPVAMASARALTRVDGLPGGHLSIMRSVLADDRRHSYWGGVTAISEDLELRALLTERLSRA</sequence>
<dbReference type="EMBL" id="RFFG01000033">
    <property type="protein sequence ID" value="RMI42451.1"/>
    <property type="molecule type" value="Genomic_DNA"/>
</dbReference>
<protein>
    <recommendedName>
        <fullName evidence="3">HEAT repeat domain-containing protein</fullName>
    </recommendedName>
</protein>
<dbReference type="InterPro" id="IPR011989">
    <property type="entry name" value="ARM-like"/>
</dbReference>
<organism evidence="1 2">
    <name type="scientific">Actinomadura harenae</name>
    <dbReference type="NCBI Taxonomy" id="2483351"/>
    <lineage>
        <taxon>Bacteria</taxon>
        <taxon>Bacillati</taxon>
        <taxon>Actinomycetota</taxon>
        <taxon>Actinomycetes</taxon>
        <taxon>Streptosporangiales</taxon>
        <taxon>Thermomonosporaceae</taxon>
        <taxon>Actinomadura</taxon>
    </lineage>
</organism>
<name>A0A3M2LYD4_9ACTN</name>